<gene>
    <name evidence="1" type="ORF">HLVA_10680</name>
</gene>
<reference evidence="1 2" key="1">
    <citation type="submission" date="2022-11" db="EMBL/GenBank/DDBJ databases">
        <title>Haliovirga abyssi gen. nov., sp. nov., a mesophilic fermentative bacterium isolated from the Iheya North hydrothermal field and the proposal of Haliovirgaceae fam. nov.</title>
        <authorList>
            <person name="Miyazaki U."/>
            <person name="Tame A."/>
            <person name="Miyazaki J."/>
            <person name="Takai K."/>
            <person name="Sawayama S."/>
            <person name="Kitajima M."/>
            <person name="Okamoto A."/>
            <person name="Nakagawa S."/>
        </authorList>
    </citation>
    <scope>NUCLEOTIDE SEQUENCE [LARGE SCALE GENOMIC DNA]</scope>
    <source>
        <strain evidence="1 2">IC12</strain>
    </source>
</reference>
<proteinExistence type="predicted"/>
<organism evidence="1 2">
    <name type="scientific">Haliovirga abyssi</name>
    <dbReference type="NCBI Taxonomy" id="2996794"/>
    <lineage>
        <taxon>Bacteria</taxon>
        <taxon>Fusobacteriati</taxon>
        <taxon>Fusobacteriota</taxon>
        <taxon>Fusobacteriia</taxon>
        <taxon>Fusobacteriales</taxon>
        <taxon>Haliovirgaceae</taxon>
        <taxon>Haliovirga</taxon>
    </lineage>
</organism>
<dbReference type="EMBL" id="AP027059">
    <property type="protein sequence ID" value="BDU50499.1"/>
    <property type="molecule type" value="Genomic_DNA"/>
</dbReference>
<evidence type="ECO:0000313" key="2">
    <source>
        <dbReference type="Proteomes" id="UP001321582"/>
    </source>
</evidence>
<dbReference type="RefSeq" id="WP_307905426.1">
    <property type="nucleotide sequence ID" value="NZ_AP027059.1"/>
</dbReference>
<sequence>MGIRESNVNFERALKYTDMVPLLEKSKKRWTGELVKEELEKLKKDLGGISYAIGDYGSVIKKGLKLSNIKHIHDVTHKIALIVEKLYKKDERYIEFTQNMSKMRLKLSQSDIAHIIPPKQRKKSRFQNINIISDYGMKILKMLKKQEKIEKIREKSNWVKEYKEFIEELSLINNSTLKIQKILKKQSFSIKTVSKCKYILEKLKSEKGKEFSKQMNSYFEEVLELMPDKEKLICTSDIIESNFGKYKNYISDNSMAGITNLVLCIPAFTLKLTKEEIKEALEKTKMIDIENWTKENIGSTLLKRRRDALGTQKVA</sequence>
<accession>A0AAU9DTJ9</accession>
<name>A0AAU9DTJ9_9FUSO</name>
<keyword evidence="2" id="KW-1185">Reference proteome</keyword>
<dbReference type="AlphaFoldDB" id="A0AAU9DTJ9"/>
<evidence type="ECO:0000313" key="1">
    <source>
        <dbReference type="EMBL" id="BDU50499.1"/>
    </source>
</evidence>
<dbReference type="Proteomes" id="UP001321582">
    <property type="component" value="Chromosome"/>
</dbReference>
<dbReference type="KEGG" id="haby:HLVA_10680"/>
<protein>
    <submittedName>
        <fullName evidence="1">Uncharacterized protein</fullName>
    </submittedName>
</protein>